<proteinExistence type="inferred from homology"/>
<reference evidence="14 15" key="1">
    <citation type="submission" date="2006-02" db="EMBL/GenBank/DDBJ databases">
        <authorList>
            <person name="Pinhassi J."/>
            <person name="Pedros-Alio C."/>
            <person name="Ferriera S."/>
            <person name="Johnson J."/>
            <person name="Kravitz S."/>
            <person name="Halpern A."/>
            <person name="Remington K."/>
            <person name="Beeson K."/>
            <person name="Tran B."/>
            <person name="Rogers Y.-H."/>
            <person name="Friedman R."/>
            <person name="Venter J.C."/>
        </authorList>
    </citation>
    <scope>NUCLEOTIDE SEQUENCE [LARGE SCALE GENOMIC DNA]</scope>
    <source>
        <strain evidence="14 15">MED297</strain>
    </source>
</reference>
<dbReference type="PROSITE" id="PS50928">
    <property type="entry name" value="ABC_TM1"/>
    <property type="match status" value="1"/>
</dbReference>
<name>A4BBF3_9GAMM</name>
<evidence type="ECO:0000256" key="8">
    <source>
        <dbReference type="ARBA" id="ARBA00022989"/>
    </source>
</evidence>
<evidence type="ECO:0000256" key="10">
    <source>
        <dbReference type="ARBA" id="ARBA00024202"/>
    </source>
</evidence>
<feature type="transmembrane region" description="Helical" evidence="12">
    <location>
        <begin position="172"/>
        <end position="189"/>
    </location>
</feature>
<dbReference type="GO" id="GO:0015833">
    <property type="term" value="P:peptide transport"/>
    <property type="evidence" value="ECO:0007669"/>
    <property type="project" value="UniProtKB-KW"/>
</dbReference>
<keyword evidence="5 12" id="KW-0812">Transmembrane</keyword>
<dbReference type="InterPro" id="IPR025966">
    <property type="entry name" value="OppC_N"/>
</dbReference>
<evidence type="ECO:0000256" key="4">
    <source>
        <dbReference type="ARBA" id="ARBA00022519"/>
    </source>
</evidence>
<evidence type="ECO:0000256" key="6">
    <source>
        <dbReference type="ARBA" id="ARBA00022856"/>
    </source>
</evidence>
<feature type="transmembrane region" description="Helical" evidence="12">
    <location>
        <begin position="227"/>
        <end position="253"/>
    </location>
</feature>
<dbReference type="STRING" id="314283.MED297_12140"/>
<dbReference type="Pfam" id="PF12911">
    <property type="entry name" value="OppC_N"/>
    <property type="match status" value="1"/>
</dbReference>
<keyword evidence="6" id="KW-0571">Peptide transport</keyword>
<feature type="transmembrane region" description="Helical" evidence="12">
    <location>
        <begin position="274"/>
        <end position="296"/>
    </location>
</feature>
<dbReference type="InterPro" id="IPR035906">
    <property type="entry name" value="MetI-like_sf"/>
</dbReference>
<dbReference type="GO" id="GO:0055085">
    <property type="term" value="P:transmembrane transport"/>
    <property type="evidence" value="ECO:0007669"/>
    <property type="project" value="InterPro"/>
</dbReference>
<feature type="transmembrane region" description="Helical" evidence="12">
    <location>
        <begin position="146"/>
        <end position="166"/>
    </location>
</feature>
<dbReference type="GO" id="GO:0005886">
    <property type="term" value="C:plasma membrane"/>
    <property type="evidence" value="ECO:0007669"/>
    <property type="project" value="UniProtKB-SubCell"/>
</dbReference>
<dbReference type="HOGENOM" id="CLU_028518_1_3_6"/>
<dbReference type="InterPro" id="IPR050366">
    <property type="entry name" value="BP-dependent_transpt_permease"/>
</dbReference>
<dbReference type="InterPro" id="IPR000515">
    <property type="entry name" value="MetI-like"/>
</dbReference>
<comment type="similarity">
    <text evidence="10">Belongs to the binding-protein-dependent transport system permease family. OppBC subfamily.</text>
</comment>
<dbReference type="GO" id="GO:0015031">
    <property type="term" value="P:protein transport"/>
    <property type="evidence" value="ECO:0007669"/>
    <property type="project" value="UniProtKB-KW"/>
</dbReference>
<evidence type="ECO:0000256" key="1">
    <source>
        <dbReference type="ARBA" id="ARBA00004429"/>
    </source>
</evidence>
<evidence type="ECO:0000256" key="3">
    <source>
        <dbReference type="ARBA" id="ARBA00022475"/>
    </source>
</evidence>
<dbReference type="RefSeq" id="WP_008042121.1">
    <property type="nucleotide sequence ID" value="NZ_CH724149.1"/>
</dbReference>
<evidence type="ECO:0000256" key="7">
    <source>
        <dbReference type="ARBA" id="ARBA00022927"/>
    </source>
</evidence>
<comment type="subcellular location">
    <subcellularLocation>
        <location evidence="1">Cell inner membrane</location>
        <topology evidence="1">Multi-pass membrane protein</topology>
    </subcellularLocation>
    <subcellularLocation>
        <location evidence="12">Cell membrane</location>
        <topology evidence="12">Multi-pass membrane protein</topology>
    </subcellularLocation>
</comment>
<evidence type="ECO:0000256" key="5">
    <source>
        <dbReference type="ARBA" id="ARBA00022692"/>
    </source>
</evidence>
<dbReference type="Proteomes" id="UP000005953">
    <property type="component" value="Unassembled WGS sequence"/>
</dbReference>
<keyword evidence="2 12" id="KW-0813">Transport</keyword>
<dbReference type="PANTHER" id="PTHR43386:SF2">
    <property type="entry name" value="OLIGOPEPTIDE TRANSPORT SYSTEM PERMEASE PROTEIN OPPC"/>
    <property type="match status" value="1"/>
</dbReference>
<feature type="domain" description="ABC transmembrane type-1" evidence="13">
    <location>
        <begin position="107"/>
        <end position="294"/>
    </location>
</feature>
<dbReference type="Pfam" id="PF00528">
    <property type="entry name" value="BPD_transp_1"/>
    <property type="match status" value="1"/>
</dbReference>
<comment type="caution">
    <text evidence="14">The sequence shown here is derived from an EMBL/GenBank/DDBJ whole genome shotgun (WGS) entry which is preliminary data.</text>
</comment>
<keyword evidence="15" id="KW-1185">Reference proteome</keyword>
<keyword evidence="4" id="KW-0997">Cell inner membrane</keyword>
<dbReference type="AlphaFoldDB" id="A4BBF3"/>
<feature type="transmembrane region" description="Helical" evidence="12">
    <location>
        <begin position="109"/>
        <end position="134"/>
    </location>
</feature>
<keyword evidence="3" id="KW-1003">Cell membrane</keyword>
<accession>A4BBF3</accession>
<evidence type="ECO:0000256" key="12">
    <source>
        <dbReference type="RuleBase" id="RU363032"/>
    </source>
</evidence>
<dbReference type="CDD" id="cd06261">
    <property type="entry name" value="TM_PBP2"/>
    <property type="match status" value="1"/>
</dbReference>
<keyword evidence="7" id="KW-0653">Protein transport</keyword>
<evidence type="ECO:0000256" key="9">
    <source>
        <dbReference type="ARBA" id="ARBA00023136"/>
    </source>
</evidence>
<evidence type="ECO:0000256" key="11">
    <source>
        <dbReference type="ARBA" id="ARBA00072251"/>
    </source>
</evidence>
<keyword evidence="9 12" id="KW-0472">Membrane</keyword>
<evidence type="ECO:0000313" key="15">
    <source>
        <dbReference type="Proteomes" id="UP000005953"/>
    </source>
</evidence>
<evidence type="ECO:0000259" key="13">
    <source>
        <dbReference type="PROSITE" id="PS50928"/>
    </source>
</evidence>
<dbReference type="EMBL" id="AAOE01000003">
    <property type="protein sequence ID" value="EAR10766.1"/>
    <property type="molecule type" value="Genomic_DNA"/>
</dbReference>
<dbReference type="Gene3D" id="1.10.3720.10">
    <property type="entry name" value="MetI-like"/>
    <property type="match status" value="1"/>
</dbReference>
<dbReference type="SUPFAM" id="SSF161098">
    <property type="entry name" value="MetI-like"/>
    <property type="match status" value="1"/>
</dbReference>
<protein>
    <recommendedName>
        <fullName evidence="11">Oligopeptide transport system permease protein OppC</fullName>
    </recommendedName>
</protein>
<evidence type="ECO:0000313" key="14">
    <source>
        <dbReference type="EMBL" id="EAR10766.1"/>
    </source>
</evidence>
<evidence type="ECO:0000256" key="2">
    <source>
        <dbReference type="ARBA" id="ARBA00022448"/>
    </source>
</evidence>
<keyword evidence="8 12" id="KW-1133">Transmembrane helix</keyword>
<gene>
    <name evidence="14" type="ORF">MED297_12140</name>
</gene>
<sequence>MIVNQKKMQDLADNMLNAEEVQGRSLWADAAGRFMHNKAAVGGVITLLLIVIFTLVGPAFAQWSNEEIDWTVIGQVKTLGAPSIENGHYFGTDDLGRDLYSRVIQGTTISLMVGIIGSLVAVIVGTLYGAIAGYVGGRVDNVMMRLVDIFMSIPYMFVLILLLVIFGRSINMLFVGIGLVSWFDMSRIVRGQTLSIKNKEFIEAAIAAGVSNFTIIMRHIVPNLIGIVIVYASLLVPGFILTESFISFLGLGVQEPLTSWGALISEGAKTLQYGTLWQIGFPLFFFVITLFSMFFIGDGLRDALDPKDR</sequence>
<feature type="transmembrane region" description="Helical" evidence="12">
    <location>
        <begin position="39"/>
        <end position="61"/>
    </location>
</feature>
<organism evidence="14 15">
    <name type="scientific">Reinekea blandensis MED297</name>
    <dbReference type="NCBI Taxonomy" id="314283"/>
    <lineage>
        <taxon>Bacteria</taxon>
        <taxon>Pseudomonadati</taxon>
        <taxon>Pseudomonadota</taxon>
        <taxon>Gammaproteobacteria</taxon>
        <taxon>Oceanospirillales</taxon>
        <taxon>Saccharospirillaceae</taxon>
        <taxon>Reinekea</taxon>
    </lineage>
</organism>
<dbReference type="PANTHER" id="PTHR43386">
    <property type="entry name" value="OLIGOPEPTIDE TRANSPORT SYSTEM PERMEASE PROTEIN APPC"/>
    <property type="match status" value="1"/>
</dbReference>